<comment type="similarity">
    <text evidence="1">Belongs to the LysR transcriptional regulatory family.</text>
</comment>
<dbReference type="EMBL" id="BPNL01000060">
    <property type="protein sequence ID" value="GJA56267.1"/>
    <property type="molecule type" value="Genomic_DNA"/>
</dbReference>
<evidence type="ECO:0000313" key="11">
    <source>
        <dbReference type="EMBL" id="MDH1506412.1"/>
    </source>
</evidence>
<dbReference type="AlphaFoldDB" id="A0A125Y0N8"/>
<evidence type="ECO:0000256" key="4">
    <source>
        <dbReference type="ARBA" id="ARBA00023163"/>
    </source>
</evidence>
<dbReference type="PANTHER" id="PTHR30126:SF40">
    <property type="entry name" value="HTH-TYPE TRANSCRIPTIONAL REGULATOR GLTR"/>
    <property type="match status" value="1"/>
</dbReference>
<evidence type="ECO:0000259" key="5">
    <source>
        <dbReference type="PROSITE" id="PS50931"/>
    </source>
</evidence>
<evidence type="ECO:0000313" key="7">
    <source>
        <dbReference type="EMBL" id="GJA42509.1"/>
    </source>
</evidence>
<accession>A0A125Y0N8</accession>
<keyword evidence="2" id="KW-0805">Transcription regulation</keyword>
<reference evidence="15" key="6">
    <citation type="submission" date="2023-04" db="EMBL/GenBank/DDBJ databases">
        <title>Whole Genome Sequence of Multi-drug resistant Aeromonas caviae as a gut pathogen in newborn.</title>
        <authorList>
            <person name="Jadhav S.V."/>
            <person name="Saroj S.D."/>
            <person name="Saha U.B."/>
            <person name="Sen S."/>
            <person name="Kher A."/>
        </authorList>
    </citation>
    <scope>NUCLEOTIDE SEQUENCE</scope>
    <source>
        <strain evidence="15">SVJ23</strain>
    </source>
</reference>
<dbReference type="GO" id="GO:0000976">
    <property type="term" value="F:transcription cis-regulatory region binding"/>
    <property type="evidence" value="ECO:0007669"/>
    <property type="project" value="TreeGrafter"/>
</dbReference>
<dbReference type="CDD" id="cd05466">
    <property type="entry name" value="PBP2_LTTR_substrate"/>
    <property type="match status" value="1"/>
</dbReference>
<dbReference type="EMBL" id="BPNN01000098">
    <property type="protein sequence ID" value="GJA65514.1"/>
    <property type="molecule type" value="Genomic_DNA"/>
</dbReference>
<evidence type="ECO:0000256" key="1">
    <source>
        <dbReference type="ARBA" id="ARBA00009437"/>
    </source>
</evidence>
<evidence type="ECO:0000313" key="13">
    <source>
        <dbReference type="EMBL" id="MDX7723332.1"/>
    </source>
</evidence>
<dbReference type="InterPro" id="IPR036390">
    <property type="entry name" value="WH_DNA-bd_sf"/>
</dbReference>
<dbReference type="EMBL" id="JAOCIZ010000064">
    <property type="protein sequence ID" value="MDH1506412.1"/>
    <property type="molecule type" value="Genomic_DNA"/>
</dbReference>
<dbReference type="Proteomes" id="UP000886934">
    <property type="component" value="Unassembled WGS sequence"/>
</dbReference>
<dbReference type="Pfam" id="PF00126">
    <property type="entry name" value="HTH_1"/>
    <property type="match status" value="1"/>
</dbReference>
<proteinExistence type="inferred from homology"/>
<dbReference type="Proteomes" id="UP001163285">
    <property type="component" value="Chromosome"/>
</dbReference>
<evidence type="ECO:0000313" key="17">
    <source>
        <dbReference type="Proteomes" id="UP000515756"/>
    </source>
</evidence>
<dbReference type="Proteomes" id="UP001218423">
    <property type="component" value="Chromosome"/>
</dbReference>
<evidence type="ECO:0000313" key="14">
    <source>
        <dbReference type="EMBL" id="QQA59809.1"/>
    </source>
</evidence>
<dbReference type="InterPro" id="IPR036388">
    <property type="entry name" value="WH-like_DNA-bd_sf"/>
</dbReference>
<dbReference type="EMBL" id="CP110176">
    <property type="protein sequence ID" value="UZC85850.2"/>
    <property type="molecule type" value="Genomic_DNA"/>
</dbReference>
<evidence type="ECO:0000313" key="19">
    <source>
        <dbReference type="Proteomes" id="UP001161704"/>
    </source>
</evidence>
<evidence type="ECO:0000313" key="15">
    <source>
        <dbReference type="EMBL" id="UZC85850.2"/>
    </source>
</evidence>
<dbReference type="EMBL" id="JAWZVU010000256">
    <property type="protein sequence ID" value="MDX7723332.1"/>
    <property type="molecule type" value="Genomic_DNA"/>
</dbReference>
<evidence type="ECO:0000313" key="16">
    <source>
        <dbReference type="EMBL" id="WFF98726.1"/>
    </source>
</evidence>
<dbReference type="GeneID" id="48823682"/>
<reference evidence="14" key="2">
    <citation type="submission" date="2020-12" db="EMBL/GenBank/DDBJ databases">
        <title>GES Beta-lactamases isolated from hospital effluents in Brazil.</title>
        <authorList>
            <person name="Conte D."/>
            <person name="Mesa D."/>
            <person name="Palmeiro J.K."/>
            <person name="Dalla-Costa L.M."/>
        </authorList>
    </citation>
    <scope>NUCLEOTIDE SEQUENCE [LARGE SCALE GENOMIC DNA]</scope>
    <source>
        <strain evidence="14">Aero21</strain>
    </source>
</reference>
<dbReference type="InterPro" id="IPR005119">
    <property type="entry name" value="LysR_subst-bd"/>
</dbReference>
<reference evidence="11" key="4">
    <citation type="submission" date="2022-09" db="EMBL/GenBank/DDBJ databases">
        <title>Intensive care unit water sources are persistently colonized with multi-drug resistant bacteria and are the site of extensive horizontal gene transfer of antibiotic resistance genes.</title>
        <authorList>
            <person name="Diorio-Toth L."/>
        </authorList>
    </citation>
    <scope>NUCLEOTIDE SEQUENCE</scope>
    <source>
        <strain evidence="11">GD03710</strain>
        <strain evidence="12">GD03796</strain>
    </source>
</reference>
<dbReference type="EMBL" id="CP120942">
    <property type="protein sequence ID" value="WFF98726.1"/>
    <property type="molecule type" value="Genomic_DNA"/>
</dbReference>
<feature type="domain" description="HTH lysR-type" evidence="5">
    <location>
        <begin position="3"/>
        <end position="60"/>
    </location>
</feature>
<dbReference type="InterPro" id="IPR000847">
    <property type="entry name" value="LysR_HTH_N"/>
</dbReference>
<evidence type="ECO:0000313" key="9">
    <source>
        <dbReference type="EMBL" id="GJA65514.1"/>
    </source>
</evidence>
<reference evidence="6 17" key="1">
    <citation type="submission" date="2019-12" db="EMBL/GenBank/DDBJ databases">
        <title>complete genome sequences of Aeromonas caviae str. WP2-W18-ESBL-01 isolated from wastewater treatment plant effluent.</title>
        <authorList>
            <person name="Sekizuka T."/>
            <person name="Itokawa K."/>
            <person name="Yatsu K."/>
            <person name="Inamine Y."/>
            <person name="Kuroda M."/>
        </authorList>
    </citation>
    <scope>NUCLEOTIDE SEQUENCE [LARGE SCALE GENOMIC DNA]</scope>
    <source>
        <strain evidence="6 17">WP2-W18-ESBL-01</strain>
    </source>
</reference>
<reference evidence="16" key="5">
    <citation type="submission" date="2023-03" db="EMBL/GenBank/DDBJ databases">
        <title>Aeromonas caviae strain AC1520.</title>
        <authorList>
            <person name="Xie T."/>
            <person name="Zhang Q."/>
            <person name="Deng J."/>
            <person name="Li X."/>
        </authorList>
    </citation>
    <scope>NUCLEOTIDE SEQUENCE</scope>
    <source>
        <strain evidence="16">AC1520</strain>
    </source>
</reference>
<dbReference type="GO" id="GO:0003700">
    <property type="term" value="F:DNA-binding transcription factor activity"/>
    <property type="evidence" value="ECO:0007669"/>
    <property type="project" value="InterPro"/>
</dbReference>
<evidence type="ECO:0000256" key="3">
    <source>
        <dbReference type="ARBA" id="ARBA00023125"/>
    </source>
</evidence>
<dbReference type="EMBL" id="BPNI01000084">
    <property type="protein sequence ID" value="GJA42509.1"/>
    <property type="molecule type" value="Genomic_DNA"/>
</dbReference>
<dbReference type="Proteomes" id="UP000737420">
    <property type="component" value="Unassembled WGS sequence"/>
</dbReference>
<name>A0A125Y0N8_AERCA</name>
<dbReference type="Gene3D" id="1.10.10.10">
    <property type="entry name" value="Winged helix-like DNA-binding domain superfamily/Winged helix DNA-binding domain"/>
    <property type="match status" value="1"/>
</dbReference>
<sequence>MAMTLDDLQLLLDVANRGSFSKVAAIRGWSQPMVSQRIAVLEQELGQSLFRRHRRGATPTPACEQFLPAATAALSALEGGRLAMQGAPALPRIRLSCLPSLTTAVFGPLLLALVDETFEIRCNTDHSGIIMQELLTGETDVGFILKCPAIAGIQLELLYRSPIIAVACATHPLAGRQGLTLQDIANERLAPQQWGTGCDELILQLRLLRQVASPLHAIQPASAARELALEHGFITLMPALAITRDLEFGRLVKLDVVDLPPDHWDVMMAWRSGKRPNPAKERVLEAARTLARRWSGKRT</sequence>
<dbReference type="EMBL" id="AP021927">
    <property type="protein sequence ID" value="BBQ31827.1"/>
    <property type="molecule type" value="Genomic_DNA"/>
</dbReference>
<dbReference type="PROSITE" id="PS50931">
    <property type="entry name" value="HTH_LYSR"/>
    <property type="match status" value="1"/>
</dbReference>
<dbReference type="Proteomes" id="UP000887009">
    <property type="component" value="Unassembled WGS sequence"/>
</dbReference>
<dbReference type="RefSeq" id="WP_029314793.1">
    <property type="nucleotide sequence ID" value="NZ_AP019195.1"/>
</dbReference>
<gene>
    <name evidence="14" type="ORF">JC965_16355</name>
    <name evidence="7" type="ORF">KAM343_33050</name>
    <name evidence="8" type="ORF">KAM348_36900</name>
    <name evidence="9" type="ORF">KAM351_41250</name>
    <name evidence="10" type="ORF">KAM382_28830</name>
    <name evidence="12" type="ORF">N5I07_04740</name>
    <name evidence="11" type="ORF">N5I20_15250</name>
    <name evidence="15" type="ORF">OJY61_18770</name>
    <name evidence="16" type="ORF">P5S46_03755</name>
    <name evidence="13" type="ORF">SJS77_23410</name>
    <name evidence="6" type="ORF">WP2W18E01_34090</name>
</gene>
<organism evidence="11 19">
    <name type="scientific">Aeromonas caviae</name>
    <name type="common">Aeromonas punctata</name>
    <dbReference type="NCBI Taxonomy" id="648"/>
    <lineage>
        <taxon>Bacteria</taxon>
        <taxon>Pseudomonadati</taxon>
        <taxon>Pseudomonadota</taxon>
        <taxon>Gammaproteobacteria</taxon>
        <taxon>Aeromonadales</taxon>
        <taxon>Aeromonadaceae</taxon>
        <taxon>Aeromonas</taxon>
    </lineage>
</organism>
<keyword evidence="3" id="KW-0238">DNA-binding</keyword>
<dbReference type="Proteomes" id="UP001160758">
    <property type="component" value="Unassembled WGS sequence"/>
</dbReference>
<dbReference type="Proteomes" id="UP000515756">
    <property type="component" value="Chromosome"/>
</dbReference>
<dbReference type="PANTHER" id="PTHR30126">
    <property type="entry name" value="HTH-TYPE TRANSCRIPTIONAL REGULATOR"/>
    <property type="match status" value="1"/>
</dbReference>
<keyword evidence="4" id="KW-0804">Transcription</keyword>
<dbReference type="SUPFAM" id="SSF53850">
    <property type="entry name" value="Periplasmic binding protein-like II"/>
    <property type="match status" value="1"/>
</dbReference>
<reference evidence="13" key="7">
    <citation type="submission" date="2023-11" db="EMBL/GenBank/DDBJ databases">
        <title>WGS of Aeromonas in Northern Israel.</title>
        <authorList>
            <person name="Hershko Y."/>
        </authorList>
    </citation>
    <scope>NUCLEOTIDE SEQUENCE</scope>
    <source>
        <strain evidence="13">77416</strain>
    </source>
</reference>
<evidence type="ECO:0000313" key="10">
    <source>
        <dbReference type="EMBL" id="GJB92822.1"/>
    </source>
</evidence>
<dbReference type="EMBL" id="CP065937">
    <property type="protein sequence ID" value="QQA59809.1"/>
    <property type="molecule type" value="Genomic_DNA"/>
</dbReference>
<evidence type="ECO:0000313" key="8">
    <source>
        <dbReference type="EMBL" id="GJA56267.1"/>
    </source>
</evidence>
<evidence type="ECO:0000313" key="12">
    <source>
        <dbReference type="EMBL" id="MDH1896904.1"/>
    </source>
</evidence>
<evidence type="ECO:0000313" key="18">
    <source>
        <dbReference type="Proteomes" id="UP000737420"/>
    </source>
</evidence>
<dbReference type="Proteomes" id="UP000886939">
    <property type="component" value="Unassembled WGS sequence"/>
</dbReference>
<dbReference type="Pfam" id="PF03466">
    <property type="entry name" value="LysR_substrate"/>
    <property type="match status" value="1"/>
</dbReference>
<dbReference type="Gene3D" id="3.40.190.10">
    <property type="entry name" value="Periplasmic binding protein-like II"/>
    <property type="match status" value="2"/>
</dbReference>
<evidence type="ECO:0000313" key="6">
    <source>
        <dbReference type="EMBL" id="BBQ31827.1"/>
    </source>
</evidence>
<protein>
    <submittedName>
        <fullName evidence="11">LysR family transcriptional regulator</fullName>
    </submittedName>
</protein>
<evidence type="ECO:0000256" key="2">
    <source>
        <dbReference type="ARBA" id="ARBA00023015"/>
    </source>
</evidence>
<dbReference type="EMBL" id="JAOCFT010000001">
    <property type="protein sequence ID" value="MDH1896904.1"/>
    <property type="molecule type" value="Genomic_DNA"/>
</dbReference>
<dbReference type="EMBL" id="BPOP01000031">
    <property type="protein sequence ID" value="GJB92822.1"/>
    <property type="molecule type" value="Genomic_DNA"/>
</dbReference>
<dbReference type="Proteomes" id="UP001161704">
    <property type="component" value="Unassembled WGS sequence"/>
</dbReference>
<dbReference type="SUPFAM" id="SSF46785">
    <property type="entry name" value="Winged helix' DNA-binding domain"/>
    <property type="match status" value="1"/>
</dbReference>
<reference evidence="7 18" key="3">
    <citation type="submission" date="2021-07" db="EMBL/GenBank/DDBJ databases">
        <title>Draft genome sequence of carbapenem-resistant Aeromonas spp. in Japan.</title>
        <authorList>
            <person name="Maehana S."/>
            <person name="Suzuki M."/>
            <person name="Kitasato H."/>
        </authorList>
    </citation>
    <scope>NUCLEOTIDE SEQUENCE [LARGE SCALE GENOMIC DNA]</scope>
    <source>
        <strain evidence="7">KAM343</strain>
        <strain evidence="8">KAM348</strain>
        <strain evidence="9">KAM351</strain>
        <strain evidence="10 18">KAM382</strain>
    </source>
</reference>
<dbReference type="Proteomes" id="UP001277183">
    <property type="component" value="Unassembled WGS sequence"/>
</dbReference>